<dbReference type="SUPFAM" id="SSF52540">
    <property type="entry name" value="P-loop containing nucleoside triphosphate hydrolases"/>
    <property type="match status" value="1"/>
</dbReference>
<reference evidence="2" key="1">
    <citation type="submission" date="2019-04" db="EMBL/GenBank/DDBJ databases">
        <title>Microviridin 1777: A Toxic Chymotrypsin Inhibitor Discovered by a Metabologenomic Approach.</title>
        <authorList>
            <person name="Sieber S."/>
            <person name="Grendelmeier S.M."/>
            <person name="Harris L.A."/>
            <person name="Mitchell D.A."/>
            <person name="Gademann K."/>
        </authorList>
    </citation>
    <scope>NUCLEOTIDE SEQUENCE [LARGE SCALE GENOMIC DNA]</scope>
    <source>
        <strain evidence="2">EAWAG127a</strain>
    </source>
</reference>
<sequence length="434" mass="50468">MQAMTPIYIERPPIEETCRQAIQNPGGLIRIKAPQKMGKTLLLRKTLDYARSLKYRTARIDFSEWGLNNPIFDDYEQFQKSLCIEISKCLQIEDKDIERNISETWGIRLSQTKPTNYFQDYLLSQGELVVGFDRFEVLFDKVNIFEDFCCLLRAWHEKTELQWQNLKLILVNSTDDYPVLDINHSPFNVGIGVDELTGLTGFSPLQAKELLKFYLQEDFSRTDELILKDFVDFVGGHPFLLDESFKYLRRNPTQTLQQVKEESPTKTGIFNHHLGEILETLSKESHEYLKNDYIKIIQQYPNSVDLPQKSAFNLRSLGLIKNADNGCFVSSCDLYRLYFISSLFMQEVGQLLSDISPDITEEEARTLVSNRLNDNLKLGNNKSKWSLVLRRNFFNRDRLFQSSRAAFFAVVDYYITDSPVGTAVLAFFEEWSNY</sequence>
<evidence type="ECO:0008006" key="3">
    <source>
        <dbReference type="Google" id="ProtNLM"/>
    </source>
</evidence>
<comment type="caution">
    <text evidence="1">The sequence shown here is derived from an EMBL/GenBank/DDBJ whole genome shotgun (WGS) entry which is preliminary data.</text>
</comment>
<dbReference type="Proteomes" id="UP000325636">
    <property type="component" value="Unassembled WGS sequence"/>
</dbReference>
<dbReference type="EMBL" id="SRLN01000012">
    <property type="protein sequence ID" value="KAB0241374.1"/>
    <property type="molecule type" value="Genomic_DNA"/>
</dbReference>
<evidence type="ECO:0000313" key="2">
    <source>
        <dbReference type="Proteomes" id="UP000325636"/>
    </source>
</evidence>
<dbReference type="AlphaFoldDB" id="A0A5J5LUE6"/>
<evidence type="ECO:0000313" key="1">
    <source>
        <dbReference type="EMBL" id="KAB0241374.1"/>
    </source>
</evidence>
<dbReference type="Gene3D" id="3.40.50.300">
    <property type="entry name" value="P-loop containing nucleotide triphosphate hydrolases"/>
    <property type="match status" value="1"/>
</dbReference>
<accession>A0A5J5LUE6</accession>
<protein>
    <recommendedName>
        <fullName evidence="3">Serine/threonine protein kinase</fullName>
    </recommendedName>
</protein>
<dbReference type="RefSeq" id="WP_150976719.1">
    <property type="nucleotide sequence ID" value="NZ_SRLN01000012.1"/>
</dbReference>
<dbReference type="Pfam" id="PF14516">
    <property type="entry name" value="AAA_35"/>
    <property type="match status" value="1"/>
</dbReference>
<dbReference type="InterPro" id="IPR027417">
    <property type="entry name" value="P-loop_NTPase"/>
</dbReference>
<proteinExistence type="predicted"/>
<name>A0A5J5LUE6_MICAE</name>
<organism evidence="1 2">
    <name type="scientific">Microcystis aeruginosa EAWAG127a</name>
    <dbReference type="NCBI Taxonomy" id="2529855"/>
    <lineage>
        <taxon>Bacteria</taxon>
        <taxon>Bacillati</taxon>
        <taxon>Cyanobacteriota</taxon>
        <taxon>Cyanophyceae</taxon>
        <taxon>Oscillatoriophycideae</taxon>
        <taxon>Chroococcales</taxon>
        <taxon>Microcystaceae</taxon>
        <taxon>Microcystis</taxon>
    </lineage>
</organism>
<gene>
    <name evidence="1" type="ORF">EZJ55_13120</name>
</gene>